<dbReference type="InterPro" id="IPR033979">
    <property type="entry name" value="MINDY_domain"/>
</dbReference>
<dbReference type="GO" id="GO:0004843">
    <property type="term" value="F:cysteine-type deubiquitinase activity"/>
    <property type="evidence" value="ECO:0007669"/>
    <property type="project" value="InterPro"/>
</dbReference>
<protein>
    <recommendedName>
        <fullName evidence="1">MINDY deubiquitinase domain-containing protein</fullName>
    </recommendedName>
</protein>
<dbReference type="Proteomes" id="UP001190700">
    <property type="component" value="Unassembled WGS sequence"/>
</dbReference>
<feature type="domain" description="MINDY deubiquitinase" evidence="1">
    <location>
        <begin position="8"/>
        <end position="165"/>
    </location>
</feature>
<gene>
    <name evidence="2" type="ORF">CYMTET_5286</name>
</gene>
<dbReference type="GO" id="GO:1990380">
    <property type="term" value="F:K48-linked deubiquitinase activity"/>
    <property type="evidence" value="ECO:0007669"/>
    <property type="project" value="InterPro"/>
</dbReference>
<dbReference type="PANTHER" id="PTHR18063:SF6">
    <property type="entry name" value="UBIQUITIN CARBOXYL-TERMINAL HYDROLASE"/>
    <property type="match status" value="1"/>
</dbReference>
<reference evidence="2 3" key="1">
    <citation type="journal article" date="2015" name="Genome Biol. Evol.">
        <title>Comparative Genomics of a Bacterivorous Green Alga Reveals Evolutionary Causalities and Consequences of Phago-Mixotrophic Mode of Nutrition.</title>
        <authorList>
            <person name="Burns J.A."/>
            <person name="Paasch A."/>
            <person name="Narechania A."/>
            <person name="Kim E."/>
        </authorList>
    </citation>
    <scope>NUCLEOTIDE SEQUENCE [LARGE SCALE GENOMIC DNA]</scope>
    <source>
        <strain evidence="2 3">PLY_AMNH</strain>
    </source>
</reference>
<sequence>MGTDDDDAYKLKKIRYTGKDVCIVLQNLNGPCPLIGIANVLLLRGDVSIPQDHGQIKSARLLELVSNHILERTKHSTDENLKYSVSEAIDALPRMQYGLNVNIRFNDVEGFEYMSDSTVFDVLGIRLLHGWLLDANDEETLRVIGNSAYNQLAERLVEASENEQQASWLASVLKH</sequence>
<dbReference type="PANTHER" id="PTHR18063">
    <property type="entry name" value="NF-E2 INDUCIBLE PROTEIN"/>
    <property type="match status" value="1"/>
</dbReference>
<evidence type="ECO:0000313" key="2">
    <source>
        <dbReference type="EMBL" id="KAK3287192.1"/>
    </source>
</evidence>
<name>A0AAE0LJ82_9CHLO</name>
<comment type="caution">
    <text evidence="2">The sequence shown here is derived from an EMBL/GenBank/DDBJ whole genome shotgun (WGS) entry which is preliminary data.</text>
</comment>
<dbReference type="AlphaFoldDB" id="A0AAE0LJ82"/>
<keyword evidence="3" id="KW-1185">Reference proteome</keyword>
<dbReference type="InterPro" id="IPR007518">
    <property type="entry name" value="MINDY"/>
</dbReference>
<accession>A0AAE0LJ82</accession>
<evidence type="ECO:0000313" key="3">
    <source>
        <dbReference type="Proteomes" id="UP001190700"/>
    </source>
</evidence>
<dbReference type="GO" id="GO:0005829">
    <property type="term" value="C:cytosol"/>
    <property type="evidence" value="ECO:0007669"/>
    <property type="project" value="TreeGrafter"/>
</dbReference>
<dbReference type="GO" id="GO:0071108">
    <property type="term" value="P:protein K48-linked deubiquitination"/>
    <property type="evidence" value="ECO:0007669"/>
    <property type="project" value="TreeGrafter"/>
</dbReference>
<evidence type="ECO:0000259" key="1">
    <source>
        <dbReference type="Pfam" id="PF04424"/>
    </source>
</evidence>
<organism evidence="2 3">
    <name type="scientific">Cymbomonas tetramitiformis</name>
    <dbReference type="NCBI Taxonomy" id="36881"/>
    <lineage>
        <taxon>Eukaryota</taxon>
        <taxon>Viridiplantae</taxon>
        <taxon>Chlorophyta</taxon>
        <taxon>Pyramimonadophyceae</taxon>
        <taxon>Pyramimonadales</taxon>
        <taxon>Pyramimonadaceae</taxon>
        <taxon>Cymbomonas</taxon>
    </lineage>
</organism>
<proteinExistence type="predicted"/>
<dbReference type="GO" id="GO:0071944">
    <property type="term" value="C:cell periphery"/>
    <property type="evidence" value="ECO:0007669"/>
    <property type="project" value="TreeGrafter"/>
</dbReference>
<dbReference type="GO" id="GO:0016807">
    <property type="term" value="F:cysteine-type carboxypeptidase activity"/>
    <property type="evidence" value="ECO:0007669"/>
    <property type="project" value="TreeGrafter"/>
</dbReference>
<dbReference type="EMBL" id="LGRX02000972">
    <property type="protein sequence ID" value="KAK3287192.1"/>
    <property type="molecule type" value="Genomic_DNA"/>
</dbReference>
<dbReference type="Pfam" id="PF04424">
    <property type="entry name" value="MINDY_DUB"/>
    <property type="match status" value="1"/>
</dbReference>